<gene>
    <name evidence="1" type="ORF">G314FT_14910</name>
</gene>
<dbReference type="RefSeq" id="WP_257700088.1">
    <property type="nucleotide sequence ID" value="NZ_CP102451.1"/>
</dbReference>
<name>A0ABY5P085_9ENTE</name>
<evidence type="ECO:0000313" key="1">
    <source>
        <dbReference type="EMBL" id="UUV99330.1"/>
    </source>
</evidence>
<keyword evidence="2" id="KW-1185">Reference proteome</keyword>
<dbReference type="Proteomes" id="UP001058273">
    <property type="component" value="Chromosome"/>
</dbReference>
<protein>
    <submittedName>
        <fullName evidence="1">Uncharacterized protein</fullName>
    </submittedName>
</protein>
<proteinExistence type="predicted"/>
<organism evidence="1 2">
    <name type="scientific">Vagococcus luciliae</name>
    <dbReference type="NCBI Taxonomy" id="2920380"/>
    <lineage>
        <taxon>Bacteria</taxon>
        <taxon>Bacillati</taxon>
        <taxon>Bacillota</taxon>
        <taxon>Bacilli</taxon>
        <taxon>Lactobacillales</taxon>
        <taxon>Enterococcaceae</taxon>
        <taxon>Vagococcus</taxon>
    </lineage>
</organism>
<reference evidence="1" key="1">
    <citation type="submission" date="2022-08" db="EMBL/GenBank/DDBJ databases">
        <title>Genome sequence of Vagococcus luciliae DSM 112651.</title>
        <authorList>
            <person name="Juan G."/>
            <person name="Anja P."/>
            <person name="Rolf D."/>
            <person name="Kampfer P."/>
            <person name="Vilcinskas A."/>
        </authorList>
    </citation>
    <scope>NUCLEOTIDE SEQUENCE</scope>
    <source>
        <strain evidence="1">G314FT</strain>
    </source>
</reference>
<reference evidence="1" key="2">
    <citation type="submission" date="2022-08" db="EMBL/GenBank/DDBJ databases">
        <authorList>
            <person name="Poehlein A."/>
            <person name="Guzman J."/>
            <person name="Daniel R."/>
            <person name="Vilcinskas A."/>
        </authorList>
    </citation>
    <scope>NUCLEOTIDE SEQUENCE</scope>
    <source>
        <strain evidence="1">G314FT</strain>
    </source>
</reference>
<evidence type="ECO:0000313" key="2">
    <source>
        <dbReference type="Proteomes" id="UP001058273"/>
    </source>
</evidence>
<dbReference type="EMBL" id="CP102451">
    <property type="protein sequence ID" value="UUV99330.1"/>
    <property type="molecule type" value="Genomic_DNA"/>
</dbReference>
<accession>A0ABY5P085</accession>
<sequence>MNSKEVILESEQKIDSFKKSNELAIKKNINQEIKKVQDSISEEMWDNELANQIEAEVNVKLTELNQSIDVNPTALYYSLKAETALNPEVSEKELTLEAFKFLENKTHNKFLKKLLKEKINKLEKDK</sequence>